<feature type="chain" id="PRO_5006867357" description="Peptidase C51 domain-containing protein" evidence="1">
    <location>
        <begin position="20"/>
        <end position="165"/>
    </location>
</feature>
<keyword evidence="1" id="KW-0732">Signal</keyword>
<reference evidence="2 3" key="1">
    <citation type="journal article" date="2015" name="Sci. Rep.">
        <title>Genome of the facultative scuticociliatosis pathogen Pseudocohnilembus persalinus provides insight into its virulence through horizontal gene transfer.</title>
        <authorList>
            <person name="Xiong J."/>
            <person name="Wang G."/>
            <person name="Cheng J."/>
            <person name="Tian M."/>
            <person name="Pan X."/>
            <person name="Warren A."/>
            <person name="Jiang C."/>
            <person name="Yuan D."/>
            <person name="Miao W."/>
        </authorList>
    </citation>
    <scope>NUCLEOTIDE SEQUENCE [LARGE SCALE GENOMIC DNA]</scope>
    <source>
        <strain evidence="2">36N120E</strain>
    </source>
</reference>
<feature type="signal peptide" evidence="1">
    <location>
        <begin position="1"/>
        <end position="19"/>
    </location>
</feature>
<dbReference type="AlphaFoldDB" id="A0A0V0Q822"/>
<evidence type="ECO:0000256" key="1">
    <source>
        <dbReference type="SAM" id="SignalP"/>
    </source>
</evidence>
<evidence type="ECO:0000313" key="2">
    <source>
        <dbReference type="EMBL" id="KRW98315.1"/>
    </source>
</evidence>
<evidence type="ECO:0008006" key="4">
    <source>
        <dbReference type="Google" id="ProtNLM"/>
    </source>
</evidence>
<gene>
    <name evidence="2" type="ORF">PPERSA_02092</name>
</gene>
<dbReference type="OrthoDB" id="10262879at2759"/>
<keyword evidence="3" id="KW-1185">Reference proteome</keyword>
<dbReference type="InParanoid" id="A0A0V0Q822"/>
<sequence length="165" mass="18265">MNKSTLALLLSLLAISTIGVYQYQSNVDSTLDNYEFTEEEQYLLTWASGQQVSKEITKIAGPKSKGLCAKYVREAIQRANGAPVQPTGIASAKDYGPFLKKFGYKSTKKTHDKAVTGDVVIFAGQSAHPHGHIAIKCSDGKWRSDYVQNSFWVYKQGSPYTIYTL</sequence>
<protein>
    <recommendedName>
        <fullName evidence="4">Peptidase C51 domain-containing protein</fullName>
    </recommendedName>
</protein>
<proteinExistence type="predicted"/>
<comment type="caution">
    <text evidence="2">The sequence shown here is derived from an EMBL/GenBank/DDBJ whole genome shotgun (WGS) entry which is preliminary data.</text>
</comment>
<dbReference type="Proteomes" id="UP000054937">
    <property type="component" value="Unassembled WGS sequence"/>
</dbReference>
<organism evidence="2 3">
    <name type="scientific">Pseudocohnilembus persalinus</name>
    <name type="common">Ciliate</name>
    <dbReference type="NCBI Taxonomy" id="266149"/>
    <lineage>
        <taxon>Eukaryota</taxon>
        <taxon>Sar</taxon>
        <taxon>Alveolata</taxon>
        <taxon>Ciliophora</taxon>
        <taxon>Intramacronucleata</taxon>
        <taxon>Oligohymenophorea</taxon>
        <taxon>Scuticociliatia</taxon>
        <taxon>Philasterida</taxon>
        <taxon>Pseudocohnilembidae</taxon>
        <taxon>Pseudocohnilembus</taxon>
    </lineage>
</organism>
<evidence type="ECO:0000313" key="3">
    <source>
        <dbReference type="Proteomes" id="UP000054937"/>
    </source>
</evidence>
<dbReference type="EMBL" id="LDAU01000254">
    <property type="protein sequence ID" value="KRW98315.1"/>
    <property type="molecule type" value="Genomic_DNA"/>
</dbReference>
<dbReference type="Gene3D" id="3.90.1720.10">
    <property type="entry name" value="endopeptidase domain like (from Nostoc punctiforme)"/>
    <property type="match status" value="1"/>
</dbReference>
<accession>A0A0V0Q822</accession>
<name>A0A0V0Q822_PSEPJ</name>